<feature type="compositionally biased region" description="Acidic residues" evidence="7">
    <location>
        <begin position="1953"/>
        <end position="1976"/>
    </location>
</feature>
<evidence type="ECO:0000313" key="11">
    <source>
        <dbReference type="Proteomes" id="UP000440732"/>
    </source>
</evidence>
<dbReference type="Pfam" id="PF00787">
    <property type="entry name" value="PX"/>
    <property type="match status" value="1"/>
</dbReference>
<feature type="region of interest" description="Disordered" evidence="7">
    <location>
        <begin position="1953"/>
        <end position="1984"/>
    </location>
</feature>
<keyword evidence="2" id="KW-0479">Metal-binding</keyword>
<dbReference type="InterPro" id="IPR036871">
    <property type="entry name" value="PX_dom_sf"/>
</dbReference>
<dbReference type="SMART" id="SM00184">
    <property type="entry name" value="RING"/>
    <property type="match status" value="1"/>
</dbReference>
<feature type="domain" description="RING-type" evidence="8">
    <location>
        <begin position="30"/>
        <end position="81"/>
    </location>
</feature>
<dbReference type="InterPro" id="IPR027370">
    <property type="entry name" value="Znf-RING_euk"/>
</dbReference>
<dbReference type="InterPro" id="IPR013083">
    <property type="entry name" value="Znf_RING/FYVE/PHD"/>
</dbReference>
<evidence type="ECO:0000256" key="4">
    <source>
        <dbReference type="ARBA" id="ARBA00022833"/>
    </source>
</evidence>
<keyword evidence="4" id="KW-0862">Zinc</keyword>
<evidence type="ECO:0000256" key="6">
    <source>
        <dbReference type="SAM" id="Coils"/>
    </source>
</evidence>
<dbReference type="InterPro" id="IPR001841">
    <property type="entry name" value="Znf_RING"/>
</dbReference>
<dbReference type="InterPro" id="IPR017907">
    <property type="entry name" value="Znf_RING_CS"/>
</dbReference>
<dbReference type="InterPro" id="IPR001683">
    <property type="entry name" value="PX_dom"/>
</dbReference>
<dbReference type="GO" id="GO:0034498">
    <property type="term" value="P:early endosome to Golgi transport"/>
    <property type="evidence" value="ECO:0007669"/>
    <property type="project" value="TreeGrafter"/>
</dbReference>
<dbReference type="SMART" id="SM00312">
    <property type="entry name" value="PX"/>
    <property type="match status" value="1"/>
</dbReference>
<dbReference type="PROSITE" id="PS50089">
    <property type="entry name" value="ZF_RING_2"/>
    <property type="match status" value="1"/>
</dbReference>
<dbReference type="CDD" id="cd06093">
    <property type="entry name" value="PX_domain"/>
    <property type="match status" value="1"/>
</dbReference>
<organism evidence="10 11">
    <name type="scientific">Phytophthora fragariae</name>
    <dbReference type="NCBI Taxonomy" id="53985"/>
    <lineage>
        <taxon>Eukaryota</taxon>
        <taxon>Sar</taxon>
        <taxon>Stramenopiles</taxon>
        <taxon>Oomycota</taxon>
        <taxon>Peronosporomycetes</taxon>
        <taxon>Peronosporales</taxon>
        <taxon>Peronosporaceae</taxon>
        <taxon>Phytophthora</taxon>
    </lineage>
</organism>
<feature type="coiled-coil region" evidence="6">
    <location>
        <begin position="120"/>
        <end position="245"/>
    </location>
</feature>
<gene>
    <name evidence="10" type="ORF">PF006_g7738</name>
</gene>
<feature type="region of interest" description="Disordered" evidence="7">
    <location>
        <begin position="647"/>
        <end position="670"/>
    </location>
</feature>
<evidence type="ECO:0000256" key="1">
    <source>
        <dbReference type="ARBA" id="ARBA00004287"/>
    </source>
</evidence>
<dbReference type="PANTHER" id="PTHR46571">
    <property type="entry name" value="SORTING NEXIN-8"/>
    <property type="match status" value="1"/>
</dbReference>
<reference evidence="10 11" key="1">
    <citation type="submission" date="2018-08" db="EMBL/GenBank/DDBJ databases">
        <title>Genomic investigation of the strawberry pathogen Phytophthora fragariae indicates pathogenicity is determined by transcriptional variation in three key races.</title>
        <authorList>
            <person name="Adams T.M."/>
            <person name="Armitage A.D."/>
            <person name="Sobczyk M.K."/>
            <person name="Bates H.J."/>
            <person name="Dunwell J.M."/>
            <person name="Nellist C.F."/>
            <person name="Harrison R.J."/>
        </authorList>
    </citation>
    <scope>NUCLEOTIDE SEQUENCE [LARGE SCALE GENOMIC DNA]</scope>
    <source>
        <strain evidence="10 11">NOV-5</strain>
    </source>
</reference>
<keyword evidence="3 5" id="KW-0863">Zinc-finger</keyword>
<dbReference type="SUPFAM" id="SSF57850">
    <property type="entry name" value="RING/U-box"/>
    <property type="match status" value="1"/>
</dbReference>
<feature type="region of interest" description="Disordered" evidence="7">
    <location>
        <begin position="420"/>
        <end position="448"/>
    </location>
</feature>
<dbReference type="GO" id="GO:0005829">
    <property type="term" value="C:cytosol"/>
    <property type="evidence" value="ECO:0007669"/>
    <property type="project" value="GOC"/>
</dbReference>
<feature type="region of interest" description="Disordered" evidence="7">
    <location>
        <begin position="1289"/>
        <end position="1322"/>
    </location>
</feature>
<comment type="caution">
    <text evidence="10">The sequence shown here is derived from an EMBL/GenBank/DDBJ whole genome shotgun (WGS) entry which is preliminary data.</text>
</comment>
<dbReference type="Gene3D" id="3.30.1520.10">
    <property type="entry name" value="Phox-like domain"/>
    <property type="match status" value="1"/>
</dbReference>
<dbReference type="PROSITE" id="PS50195">
    <property type="entry name" value="PX"/>
    <property type="match status" value="1"/>
</dbReference>
<dbReference type="Pfam" id="PF13445">
    <property type="entry name" value="zf-RING_UBOX"/>
    <property type="match status" value="1"/>
</dbReference>
<dbReference type="PROSITE" id="PS00518">
    <property type="entry name" value="ZF_RING_1"/>
    <property type="match status" value="1"/>
</dbReference>
<feature type="domain" description="PX" evidence="9">
    <location>
        <begin position="256"/>
        <end position="395"/>
    </location>
</feature>
<feature type="compositionally biased region" description="Low complexity" evidence="7">
    <location>
        <begin position="1289"/>
        <end position="1299"/>
    </location>
</feature>
<evidence type="ECO:0000259" key="8">
    <source>
        <dbReference type="PROSITE" id="PS50089"/>
    </source>
</evidence>
<dbReference type="GO" id="GO:0035091">
    <property type="term" value="F:phosphatidylinositol binding"/>
    <property type="evidence" value="ECO:0007669"/>
    <property type="project" value="InterPro"/>
</dbReference>
<dbReference type="EMBL" id="QXGA01000339">
    <property type="protein sequence ID" value="KAE9147594.1"/>
    <property type="molecule type" value="Genomic_DNA"/>
</dbReference>
<comment type="subcellular location">
    <subcellularLocation>
        <location evidence="1">Membrane</location>
        <topology evidence="1">Peripheral membrane protein</topology>
        <orientation evidence="1">Cytoplasmic side</orientation>
    </subcellularLocation>
</comment>
<dbReference type="Proteomes" id="UP000440732">
    <property type="component" value="Unassembled WGS sequence"/>
</dbReference>
<dbReference type="GO" id="GO:0008270">
    <property type="term" value="F:zinc ion binding"/>
    <property type="evidence" value="ECO:0007669"/>
    <property type="project" value="UniProtKB-KW"/>
</dbReference>
<evidence type="ECO:0000259" key="9">
    <source>
        <dbReference type="PROSITE" id="PS50195"/>
    </source>
</evidence>
<feature type="region of interest" description="Disordered" evidence="7">
    <location>
        <begin position="1443"/>
        <end position="1477"/>
    </location>
</feature>
<evidence type="ECO:0000256" key="3">
    <source>
        <dbReference type="ARBA" id="ARBA00022771"/>
    </source>
</evidence>
<dbReference type="GO" id="GO:0006886">
    <property type="term" value="P:intracellular protein transport"/>
    <property type="evidence" value="ECO:0007669"/>
    <property type="project" value="TreeGrafter"/>
</dbReference>
<dbReference type="Gene3D" id="3.30.40.10">
    <property type="entry name" value="Zinc/RING finger domain, C3HC4 (zinc finger)"/>
    <property type="match status" value="1"/>
</dbReference>
<feature type="compositionally biased region" description="Low complexity" evidence="7">
    <location>
        <begin position="651"/>
        <end position="670"/>
    </location>
</feature>
<proteinExistence type="predicted"/>
<dbReference type="InterPro" id="IPR028662">
    <property type="entry name" value="SNX8/Mvp1"/>
</dbReference>
<feature type="compositionally biased region" description="Low complexity" evidence="7">
    <location>
        <begin position="431"/>
        <end position="440"/>
    </location>
</feature>
<name>A0A6A3U7V4_9STRA</name>
<evidence type="ECO:0000313" key="10">
    <source>
        <dbReference type="EMBL" id="KAE9147594.1"/>
    </source>
</evidence>
<dbReference type="GO" id="GO:0031901">
    <property type="term" value="C:early endosome membrane"/>
    <property type="evidence" value="ECO:0007669"/>
    <property type="project" value="TreeGrafter"/>
</dbReference>
<dbReference type="PANTHER" id="PTHR46571:SF1">
    <property type="entry name" value="SORTING NEXIN-8"/>
    <property type="match status" value="1"/>
</dbReference>
<evidence type="ECO:0000256" key="2">
    <source>
        <dbReference type="ARBA" id="ARBA00022723"/>
    </source>
</evidence>
<evidence type="ECO:0000256" key="5">
    <source>
        <dbReference type="PROSITE-ProRule" id="PRU00175"/>
    </source>
</evidence>
<evidence type="ECO:0000256" key="7">
    <source>
        <dbReference type="SAM" id="MobiDB-lite"/>
    </source>
</evidence>
<evidence type="ECO:0008006" key="12">
    <source>
        <dbReference type="Google" id="ProtNLM"/>
    </source>
</evidence>
<accession>A0A6A3U7V4</accession>
<sequence length="2054" mass="227110">MLNGSTAAAPAHTDDLTALWFEFVDSSVECELCNEPYDDDGGADGHIPRLLMCGHTYCQSCLDDWAQHGGELAAIECPTCRRVTHLDGAAGARALPKNYELVRARQEMEAQTQAQLSRLKEAWDTQVKEKEQLAREAEEHARTAQRESVQASQRAKFLAKQVEINEQEKKRAQELAEEARHRALVASQQAEALQAETENLKRQLKSDAAQLARVQRDASSAAAVAKELHSKTEQLQQQVDCVRAQLSLHAGRHDPSKLVVLVCEPTTVGSWLLPYTRYAVICIASDTAKGAQAIDPYQAAKTWTRLRQVEEPSSSVKVYRRYSDFVWLQRELQRQFPFELVPCVPGKQLFFNKEKEFVGERMRLLQAFLRGVLRQPLLAVTEEVRAFLLSTTEELDSLRRASSSYYSNLDGDDLLSVDEESLDDEVESRNSSPPAASPPSTSNGTLSKRSSSWSAWGAVSAITSSAAKLVTTTGTALTGIGSKTGTAGLPEDPELELSKSFTEAEGADTATQACIELRRKYIDMARSYQSTAQKGSQLSRASRQQSHHLHRMCELLHDMNTLDQDHARRRRQRLAASEVVRAHREEEDDDMETRAFDERASDVFSAISLNTKNDADCMEYALLEVVRMQTLDLGGIEDAFARVRSREEALQTQQTSSASANSPTSSDSGASISALALKREELATHRRDLNDKVARLDPGRSQFVFDVLRKNTSEMHKLAKTKRKLYQASQQQLLGVGRFFLAALSGRYEEYGGATCLQYVCMDGRSTWMGRLRVVIFVIGLWLRVDSVGHASHELLESRHFALHMTHQGLVLGQRRRGCACSQIEGARKTRRQSLAQLYHLPGGGACCCRSGLGEAAHPGQFGLHEQLSEMELQLGQTRLELQPRLDGEVLRRIRVSAGRSARAGGRQDARRPLACGRAARERRSDWAALLTSKLCRRVHAHQGVEWMSSELTKLLRSGRHVSGRNKRKSSRRGKCSLGMATQWTDAASYAAYQADNTSAESMSDDAVAAAEGGGACRFIHNQCEKELFTSEYLRSNKASGHKNLRCFPHCCGGHNPKSFCGSGLVVECFLSNCQLVLGRFEEVAKQQPVNSKTLPSPTPSTSVDTSLGRCSLVVGREYPRQELFDDVKMPDQPFGRWFRGSAVPHGSSNSNNNNSNSSTCFLLNGNRQSWHYGWQSSRLNCKNLHVFKVYVFDASASGNANTLTCVVALASPAFRISSSRKARKTFRSPMNQAAMANGAAAMGIPVARGPGVVSPPPQSARSIDELLGNATGNNSAAANAAALFAAAQQQQQQQQRQAPTGFLAGQRDPARRERKRLTRSASLKTDYFSTISFPTIQQQQQQQQFQQQQRLSLSATHPPRFEGLQENRASTPSLPGVGSFLNNPAVPRAAGGGRPFHTRRSSLAALPMPVSNPMGISRQQQRPVPVLTPITGMMQLRLESHSPYTSTPMTSSTPSSSSSAASSSRSGPPPASTTRLTAAALHQHAYASARPYPYARRDTWSSSLQGMIVEGGGIPMMMMSPGSSPDSYLNRKRNRSTDSDKAITAAIEASEKIHPTLSPVSSPGYTPAMVAPVPTDSELYRRARILQLAFTIVKRIHRFEEVAAKQKEPTPKVYRHSFEMITPPMPTTPPAAASNQTPRAQRKKCTLVQIPLSNPKLLYLCSNLVTVCTALVSSGLLEDMRQKMHDCAQAGRGALAAYAQLVDLLNDAAEAQVSRLPRRMHKSWGDAESADEGEWDLYEMLKSCEPWLLQEPWWVVLDDDDQQQTGDKEEGALRPLPYMNVFADYYRAIQDAVPSPQDLEVAVSLRKAALTGATGLTGEWNRQGEADEHHLQQPQRVASVRSATAASSLSWLARCIHAHTTKTLHVTETDTTMTLTLPNSLVSADAVFLLQLDQQEPSVVLPQDYFPFGWSRKRSLMAYRAWRVRGIGDSNGSAVAVQFMRWPDDNEIEAIENDEEEEELDDDEVEDSPEEPEEEPLGRRGRQAKRLRTRITIYFSVFSTSTLQLRTIVEASLAPVVALPTGQPSEADMLRYFKSPSSWEMRSQISQQYTKNL</sequence>
<protein>
    <recommendedName>
        <fullName evidence="12">PX domain-containing protein</fullName>
    </recommendedName>
</protein>
<keyword evidence="6" id="KW-0175">Coiled coil</keyword>
<dbReference type="SUPFAM" id="SSF64268">
    <property type="entry name" value="PX domain"/>
    <property type="match status" value="1"/>
</dbReference>